<feature type="compositionally biased region" description="Low complexity" evidence="3">
    <location>
        <begin position="517"/>
        <end position="566"/>
    </location>
</feature>
<evidence type="ECO:0000313" key="6">
    <source>
        <dbReference type="Proteomes" id="UP001194580"/>
    </source>
</evidence>
<dbReference type="Pfam" id="PF00350">
    <property type="entry name" value="Dynamin_N"/>
    <property type="match status" value="1"/>
</dbReference>
<keyword evidence="1" id="KW-0547">Nucleotide-binding</keyword>
<keyword evidence="2" id="KW-0342">GTP-binding</keyword>
<dbReference type="GO" id="GO:0008017">
    <property type="term" value="F:microtubule binding"/>
    <property type="evidence" value="ECO:0007669"/>
    <property type="project" value="TreeGrafter"/>
</dbReference>
<dbReference type="GO" id="GO:0005874">
    <property type="term" value="C:microtubule"/>
    <property type="evidence" value="ECO:0007669"/>
    <property type="project" value="TreeGrafter"/>
</dbReference>
<reference evidence="5" key="1">
    <citation type="journal article" date="2020" name="Fungal Divers.">
        <title>Resolving the Mortierellaceae phylogeny through synthesis of multi-gene phylogenetics and phylogenomics.</title>
        <authorList>
            <person name="Vandepol N."/>
            <person name="Liber J."/>
            <person name="Desiro A."/>
            <person name="Na H."/>
            <person name="Kennedy M."/>
            <person name="Barry K."/>
            <person name="Grigoriev I.V."/>
            <person name="Miller A.N."/>
            <person name="O'Donnell K."/>
            <person name="Stajich J.E."/>
            <person name="Bonito G."/>
        </authorList>
    </citation>
    <scope>NUCLEOTIDE SEQUENCE</scope>
    <source>
        <strain evidence="5">NRRL 28262</strain>
    </source>
</reference>
<dbReference type="InterPro" id="IPR000375">
    <property type="entry name" value="Dynamin_stalk"/>
</dbReference>
<dbReference type="GO" id="GO:0003924">
    <property type="term" value="F:GTPase activity"/>
    <property type="evidence" value="ECO:0007669"/>
    <property type="project" value="InterPro"/>
</dbReference>
<dbReference type="PANTHER" id="PTHR11566">
    <property type="entry name" value="DYNAMIN"/>
    <property type="match status" value="1"/>
</dbReference>
<dbReference type="Gene3D" id="3.40.50.300">
    <property type="entry name" value="P-loop containing nucleotide triphosphate hydrolases"/>
    <property type="match status" value="1"/>
</dbReference>
<dbReference type="PANTHER" id="PTHR11566:SF21">
    <property type="entry name" value="DYNAMIN RELATED PROTEIN 1, ISOFORM A"/>
    <property type="match status" value="1"/>
</dbReference>
<dbReference type="GO" id="GO:0016559">
    <property type="term" value="P:peroxisome fission"/>
    <property type="evidence" value="ECO:0007669"/>
    <property type="project" value="TreeGrafter"/>
</dbReference>
<dbReference type="GO" id="GO:0005525">
    <property type="term" value="F:GTP binding"/>
    <property type="evidence" value="ECO:0007669"/>
    <property type="project" value="InterPro"/>
</dbReference>
<dbReference type="GO" id="GO:0000266">
    <property type="term" value="P:mitochondrial fission"/>
    <property type="evidence" value="ECO:0007669"/>
    <property type="project" value="TreeGrafter"/>
</dbReference>
<dbReference type="Pfam" id="PF01031">
    <property type="entry name" value="Dynamin_M"/>
    <property type="match status" value="1"/>
</dbReference>
<dbReference type="InterPro" id="IPR027417">
    <property type="entry name" value="P-loop_NTPase"/>
</dbReference>
<accession>A0AAD4DDK4</accession>
<gene>
    <name evidence="5" type="ORF">BGZ95_009176</name>
</gene>
<dbReference type="GO" id="GO:0016020">
    <property type="term" value="C:membrane"/>
    <property type="evidence" value="ECO:0007669"/>
    <property type="project" value="TreeGrafter"/>
</dbReference>
<feature type="region of interest" description="Disordered" evidence="3">
    <location>
        <begin position="517"/>
        <end position="585"/>
    </location>
</feature>
<dbReference type="SMART" id="SM00053">
    <property type="entry name" value="DYNc"/>
    <property type="match status" value="1"/>
</dbReference>
<dbReference type="InterPro" id="IPR001401">
    <property type="entry name" value="Dynamin_GTPase"/>
</dbReference>
<sequence length="658" mass="74885">MFNGNSEYQAVFDKIGKVHSHGLKHNMSIPQMAIIGDQSSGKSSVLEALTKLSFPRDKGMCTRFAILVNLQRNSTLPRDVMSAKIEGEDAFNKRFAVVEAPVTFEGVIEEAVSLLCKNIDISDKVLELTLSGPTQSPLTIIDLPGFIRTTEDAQDKTLPDSIRTINRRFIQDTRTIILAVVPANADLITSTSLSEASAYDPDGERTIPIVTKPDRIEGGLLLDWIEVVLNRRKTMKMGYLVMRNAGYEQKAQSWDDSCLEEEKFFETDMWRSVPAERKGRVAIREFLSKVLHEHISRELPALKREVDAALDSFKRDLDAMGSPIADTDEARQRLNIANTNLQPRVIAFLSGDNDHKYLASFKKTLIPGSGLDPYFVRPSLLRLYLDYRLAMRNQCRHLPKPEILLLATRRESHDLPGFVSFTAYKNIINEHYLDAWKTITEEHVLNMHDHLSKALSMFISHIADDPACYVFIHVFEQFARAQATSIKTTIQDIFEDESTPFTLSSHYLDVVHRELSKNTSTTSNKDSINSPPPSQTETPQSPQPSQSNLSPPSSHQSEQQQQQQQQKENRWDEDHSTTTESRPSLIGYLTTARERIVDKVLMQTIERYMIKRINDYFTMILKVTNAELLCMLESPSLRRRRQYLKNKIVDLEAILDDI</sequence>
<dbReference type="PRINTS" id="PR00195">
    <property type="entry name" value="DYNAMIN"/>
</dbReference>
<evidence type="ECO:0000256" key="1">
    <source>
        <dbReference type="ARBA" id="ARBA00022741"/>
    </source>
</evidence>
<proteinExistence type="predicted"/>
<dbReference type="GO" id="GO:0005739">
    <property type="term" value="C:mitochondrion"/>
    <property type="evidence" value="ECO:0007669"/>
    <property type="project" value="TreeGrafter"/>
</dbReference>
<dbReference type="GO" id="GO:0006897">
    <property type="term" value="P:endocytosis"/>
    <property type="evidence" value="ECO:0007669"/>
    <property type="project" value="TreeGrafter"/>
</dbReference>
<protein>
    <recommendedName>
        <fullName evidence="4">Dynamin-type G domain-containing protein</fullName>
    </recommendedName>
</protein>
<dbReference type="Gene3D" id="1.20.120.1240">
    <property type="entry name" value="Dynamin, middle domain"/>
    <property type="match status" value="1"/>
</dbReference>
<dbReference type="Proteomes" id="UP001194580">
    <property type="component" value="Unassembled WGS sequence"/>
</dbReference>
<evidence type="ECO:0000256" key="3">
    <source>
        <dbReference type="SAM" id="MobiDB-lite"/>
    </source>
</evidence>
<dbReference type="SUPFAM" id="SSF52540">
    <property type="entry name" value="P-loop containing nucleoside triphosphate hydrolases"/>
    <property type="match status" value="1"/>
</dbReference>
<dbReference type="InterPro" id="IPR045063">
    <property type="entry name" value="Dynamin_N"/>
</dbReference>
<dbReference type="InterPro" id="IPR030381">
    <property type="entry name" value="G_DYNAMIN_dom"/>
</dbReference>
<dbReference type="GO" id="GO:0048312">
    <property type="term" value="P:intracellular distribution of mitochondria"/>
    <property type="evidence" value="ECO:0007669"/>
    <property type="project" value="TreeGrafter"/>
</dbReference>
<dbReference type="EMBL" id="JAAAIL010000522">
    <property type="protein sequence ID" value="KAG0275114.1"/>
    <property type="molecule type" value="Genomic_DNA"/>
</dbReference>
<organism evidence="5 6">
    <name type="scientific">Linnemannia exigua</name>
    <dbReference type="NCBI Taxonomy" id="604196"/>
    <lineage>
        <taxon>Eukaryota</taxon>
        <taxon>Fungi</taxon>
        <taxon>Fungi incertae sedis</taxon>
        <taxon>Mucoromycota</taxon>
        <taxon>Mortierellomycotina</taxon>
        <taxon>Mortierellomycetes</taxon>
        <taxon>Mortierellales</taxon>
        <taxon>Mortierellaceae</taxon>
        <taxon>Linnemannia</taxon>
    </lineage>
</organism>
<feature type="compositionally biased region" description="Basic and acidic residues" evidence="3">
    <location>
        <begin position="567"/>
        <end position="577"/>
    </location>
</feature>
<feature type="domain" description="Dynamin-type G" evidence="4">
    <location>
        <begin position="26"/>
        <end position="300"/>
    </location>
</feature>
<dbReference type="PROSITE" id="PS51718">
    <property type="entry name" value="G_DYNAMIN_2"/>
    <property type="match status" value="1"/>
</dbReference>
<dbReference type="InterPro" id="IPR022812">
    <property type="entry name" value="Dynamin"/>
</dbReference>
<evidence type="ECO:0000259" key="4">
    <source>
        <dbReference type="PROSITE" id="PS51718"/>
    </source>
</evidence>
<dbReference type="CDD" id="cd08771">
    <property type="entry name" value="DLP_1"/>
    <property type="match status" value="1"/>
</dbReference>
<evidence type="ECO:0000256" key="2">
    <source>
        <dbReference type="ARBA" id="ARBA00023134"/>
    </source>
</evidence>
<name>A0AAD4DDK4_9FUNG</name>
<dbReference type="AlphaFoldDB" id="A0AAD4DDK4"/>
<comment type="caution">
    <text evidence="5">The sequence shown here is derived from an EMBL/GenBank/DDBJ whole genome shotgun (WGS) entry which is preliminary data.</text>
</comment>
<keyword evidence="6" id="KW-1185">Reference proteome</keyword>
<evidence type="ECO:0000313" key="5">
    <source>
        <dbReference type="EMBL" id="KAG0275114.1"/>
    </source>
</evidence>